<reference evidence="2" key="1">
    <citation type="submission" date="2016-12" db="EMBL/GenBank/DDBJ databases">
        <authorList>
            <person name="Varghese N."/>
            <person name="Submissions S."/>
        </authorList>
    </citation>
    <scope>NUCLEOTIDE SEQUENCE [LARGE SCALE GENOMIC DNA]</scope>
    <source>
        <strain evidence="2">DSM 16779</strain>
    </source>
</reference>
<accession>A0A1N6F3I2</accession>
<proteinExistence type="predicted"/>
<protein>
    <submittedName>
        <fullName evidence="1">Uncharacterized protein</fullName>
    </submittedName>
</protein>
<dbReference type="STRING" id="59733.SAMN05421769_0955"/>
<evidence type="ECO:0000313" key="2">
    <source>
        <dbReference type="Proteomes" id="UP000184782"/>
    </source>
</evidence>
<dbReference type="AlphaFoldDB" id="A0A1N6F3I2"/>
<name>A0A1N6F3I2_9FLAO</name>
<keyword evidence="2" id="KW-1185">Reference proteome</keyword>
<organism evidence="1 2">
    <name type="scientific">Chryseobacterium scophthalmum</name>
    <dbReference type="NCBI Taxonomy" id="59733"/>
    <lineage>
        <taxon>Bacteria</taxon>
        <taxon>Pseudomonadati</taxon>
        <taxon>Bacteroidota</taxon>
        <taxon>Flavobacteriia</taxon>
        <taxon>Flavobacteriales</taxon>
        <taxon>Weeksellaceae</taxon>
        <taxon>Chryseobacterium group</taxon>
        <taxon>Chryseobacterium</taxon>
    </lineage>
</organism>
<dbReference type="EMBL" id="FSRQ01000001">
    <property type="protein sequence ID" value="SIN89848.1"/>
    <property type="molecule type" value="Genomic_DNA"/>
</dbReference>
<gene>
    <name evidence="1" type="ORF">SAMN05421769_0955</name>
</gene>
<sequence>MKQNHSVIKDLLKKYNFCNQLEIKLNTLKIGLHFINNLLFFKFASYETCWKINYYRWGC</sequence>
<evidence type="ECO:0000313" key="1">
    <source>
        <dbReference type="EMBL" id="SIN89848.1"/>
    </source>
</evidence>
<dbReference type="Proteomes" id="UP000184782">
    <property type="component" value="Unassembled WGS sequence"/>
</dbReference>